<feature type="compositionally biased region" description="Basic and acidic residues" evidence="8">
    <location>
        <begin position="40"/>
        <end position="51"/>
    </location>
</feature>
<evidence type="ECO:0000256" key="6">
    <source>
        <dbReference type="ARBA" id="ARBA00022490"/>
    </source>
</evidence>
<feature type="domain" description="RGS" evidence="9">
    <location>
        <begin position="100"/>
        <end position="216"/>
    </location>
</feature>
<evidence type="ECO:0000256" key="7">
    <source>
        <dbReference type="ARBA" id="ARBA00023136"/>
    </source>
</evidence>
<dbReference type="PANTHER" id="PTHR10845:SF34">
    <property type="entry name" value="REGULATOR OF G-PROTEIN SIGNALING 1"/>
    <property type="match status" value="1"/>
</dbReference>
<evidence type="ECO:0000313" key="10">
    <source>
        <dbReference type="EMBL" id="CAB1428301.1"/>
    </source>
</evidence>
<reference evidence="10" key="1">
    <citation type="submission" date="2020-03" db="EMBL/GenBank/DDBJ databases">
        <authorList>
            <person name="Weist P."/>
        </authorList>
    </citation>
    <scope>NUCLEOTIDE SEQUENCE</scope>
</reference>
<keyword evidence="4" id="KW-0343">GTPase activation</keyword>
<dbReference type="Gene3D" id="1.10.167.10">
    <property type="entry name" value="Regulator of G-protein Signalling 4, domain 2"/>
    <property type="match status" value="1"/>
</dbReference>
<feature type="compositionally biased region" description="Acidic residues" evidence="8">
    <location>
        <begin position="27"/>
        <end position="39"/>
    </location>
</feature>
<dbReference type="AlphaFoldDB" id="A0A9N7UC43"/>
<proteinExistence type="predicted"/>
<protein>
    <recommendedName>
        <fullName evidence="3">Regulator of G-protein signaling 1</fullName>
    </recommendedName>
</protein>
<comment type="caution">
    <text evidence="10">The sequence shown here is derived from an EMBL/GenBank/DDBJ whole genome shotgun (WGS) entry which is preliminary data.</text>
</comment>
<dbReference type="PROSITE" id="PS50132">
    <property type="entry name" value="RGS"/>
    <property type="match status" value="1"/>
</dbReference>
<dbReference type="FunFam" id="1.10.167.10:FF:000001">
    <property type="entry name" value="Putative regulator of g-protein signaling 12"/>
    <property type="match status" value="1"/>
</dbReference>
<dbReference type="SUPFAM" id="SSF48097">
    <property type="entry name" value="Regulator of G-protein signaling, RGS"/>
    <property type="match status" value="1"/>
</dbReference>
<organism evidence="10 11">
    <name type="scientific">Pleuronectes platessa</name>
    <name type="common">European plaice</name>
    <dbReference type="NCBI Taxonomy" id="8262"/>
    <lineage>
        <taxon>Eukaryota</taxon>
        <taxon>Metazoa</taxon>
        <taxon>Chordata</taxon>
        <taxon>Craniata</taxon>
        <taxon>Vertebrata</taxon>
        <taxon>Euteleostomi</taxon>
        <taxon>Actinopterygii</taxon>
        <taxon>Neopterygii</taxon>
        <taxon>Teleostei</taxon>
        <taxon>Neoteleostei</taxon>
        <taxon>Acanthomorphata</taxon>
        <taxon>Carangaria</taxon>
        <taxon>Pleuronectiformes</taxon>
        <taxon>Pleuronectoidei</taxon>
        <taxon>Pleuronectidae</taxon>
        <taxon>Pleuronectes</taxon>
    </lineage>
</organism>
<dbReference type="PANTHER" id="PTHR10845">
    <property type="entry name" value="REGULATOR OF G PROTEIN SIGNALING"/>
    <property type="match status" value="1"/>
</dbReference>
<comment type="subcellular location">
    <subcellularLocation>
        <location evidence="1">Cell membrane</location>
        <topology evidence="1">Peripheral membrane protein</topology>
        <orientation evidence="1">Cytoplasmic side</orientation>
    </subcellularLocation>
    <subcellularLocation>
        <location evidence="2">Cytoplasm</location>
        <location evidence="2">Cytosol</location>
    </subcellularLocation>
</comment>
<dbReference type="PRINTS" id="PR01301">
    <property type="entry name" value="RGSPROTEIN"/>
</dbReference>
<feature type="region of interest" description="Disordered" evidence="8">
    <location>
        <begin position="1"/>
        <end position="63"/>
    </location>
</feature>
<dbReference type="SMART" id="SM00315">
    <property type="entry name" value="RGS"/>
    <property type="match status" value="1"/>
</dbReference>
<evidence type="ECO:0000259" key="9">
    <source>
        <dbReference type="PROSITE" id="PS50132"/>
    </source>
</evidence>
<evidence type="ECO:0000256" key="8">
    <source>
        <dbReference type="SAM" id="MobiDB-lite"/>
    </source>
</evidence>
<evidence type="ECO:0000256" key="3">
    <source>
        <dbReference type="ARBA" id="ARBA00020118"/>
    </source>
</evidence>
<keyword evidence="5" id="KW-1003">Cell membrane</keyword>
<dbReference type="EMBL" id="CADEAL010001037">
    <property type="protein sequence ID" value="CAB1428301.1"/>
    <property type="molecule type" value="Genomic_DNA"/>
</dbReference>
<sequence length="219" mass="26022">MSDPQPLHMRPRARERERDKTERTTGEEEEEEEEEEEAPERERKSRDRDTAPHSGAALYRRQSTGRELHLKYDNKYKMHDVDKIRADMAPVNDVTVWAESLDQLLECKTGQLVFENFLRTEYSEENLLFWRACERYKKMTSEAETTEAAKRIYTEFVQVDALRQINIDCATREEISENLSLPGPACFDRAQRLIYRLMENDCYPRFLKSEIYQALLEQQ</sequence>
<evidence type="ECO:0000256" key="5">
    <source>
        <dbReference type="ARBA" id="ARBA00022475"/>
    </source>
</evidence>
<feature type="compositionally biased region" description="Basic and acidic residues" evidence="8">
    <location>
        <begin position="12"/>
        <end position="26"/>
    </location>
</feature>
<evidence type="ECO:0000256" key="1">
    <source>
        <dbReference type="ARBA" id="ARBA00004413"/>
    </source>
</evidence>
<evidence type="ECO:0000313" key="11">
    <source>
        <dbReference type="Proteomes" id="UP001153269"/>
    </source>
</evidence>
<evidence type="ECO:0000256" key="4">
    <source>
        <dbReference type="ARBA" id="ARBA00022468"/>
    </source>
</evidence>
<dbReference type="GO" id="GO:0005886">
    <property type="term" value="C:plasma membrane"/>
    <property type="evidence" value="ECO:0007669"/>
    <property type="project" value="UniProtKB-SubCell"/>
</dbReference>
<evidence type="ECO:0000256" key="2">
    <source>
        <dbReference type="ARBA" id="ARBA00004514"/>
    </source>
</evidence>
<dbReference type="InterPro" id="IPR016137">
    <property type="entry name" value="RGS"/>
</dbReference>
<keyword evidence="11" id="KW-1185">Reference proteome</keyword>
<dbReference type="GO" id="GO:0005096">
    <property type="term" value="F:GTPase activator activity"/>
    <property type="evidence" value="ECO:0007669"/>
    <property type="project" value="UniProtKB-KW"/>
</dbReference>
<name>A0A9N7UC43_PLEPL</name>
<keyword evidence="6" id="KW-0963">Cytoplasm</keyword>
<dbReference type="Proteomes" id="UP001153269">
    <property type="component" value="Unassembled WGS sequence"/>
</dbReference>
<gene>
    <name evidence="10" type="ORF">PLEPLA_LOCUS16267</name>
</gene>
<keyword evidence="7" id="KW-0472">Membrane</keyword>
<dbReference type="InterPro" id="IPR036305">
    <property type="entry name" value="RGS_sf"/>
</dbReference>
<dbReference type="Pfam" id="PF00615">
    <property type="entry name" value="RGS"/>
    <property type="match status" value="1"/>
</dbReference>
<dbReference type="InterPro" id="IPR044926">
    <property type="entry name" value="RGS_subdomain_2"/>
</dbReference>
<dbReference type="GO" id="GO:0005829">
    <property type="term" value="C:cytosol"/>
    <property type="evidence" value="ECO:0007669"/>
    <property type="project" value="UniProtKB-SubCell"/>
</dbReference>
<accession>A0A9N7UC43</accession>